<gene>
    <name evidence="3" type="ORF">Ahy_A08g040816</name>
</gene>
<keyword evidence="4" id="KW-1185">Reference proteome</keyword>
<reference evidence="3 4" key="1">
    <citation type="submission" date="2019-01" db="EMBL/GenBank/DDBJ databases">
        <title>Sequencing of cultivated peanut Arachis hypogaea provides insights into genome evolution and oil improvement.</title>
        <authorList>
            <person name="Chen X."/>
        </authorList>
    </citation>
    <scope>NUCLEOTIDE SEQUENCE [LARGE SCALE GENOMIC DNA]</scope>
    <source>
        <strain evidence="4">cv. Fuhuasheng</strain>
        <tissue evidence="3">Leaves</tissue>
    </source>
</reference>
<organism evidence="3 4">
    <name type="scientific">Arachis hypogaea</name>
    <name type="common">Peanut</name>
    <dbReference type="NCBI Taxonomy" id="3818"/>
    <lineage>
        <taxon>Eukaryota</taxon>
        <taxon>Viridiplantae</taxon>
        <taxon>Streptophyta</taxon>
        <taxon>Embryophyta</taxon>
        <taxon>Tracheophyta</taxon>
        <taxon>Spermatophyta</taxon>
        <taxon>Magnoliopsida</taxon>
        <taxon>eudicotyledons</taxon>
        <taxon>Gunneridae</taxon>
        <taxon>Pentapetalae</taxon>
        <taxon>rosids</taxon>
        <taxon>fabids</taxon>
        <taxon>Fabales</taxon>
        <taxon>Fabaceae</taxon>
        <taxon>Papilionoideae</taxon>
        <taxon>50 kb inversion clade</taxon>
        <taxon>dalbergioids sensu lato</taxon>
        <taxon>Dalbergieae</taxon>
        <taxon>Pterocarpus clade</taxon>
        <taxon>Arachis</taxon>
    </lineage>
</organism>
<dbReference type="PANTHER" id="PTHR11106:SF27">
    <property type="entry name" value="MACRO DOMAIN-CONTAINING PROTEIN"/>
    <property type="match status" value="1"/>
</dbReference>
<feature type="domain" description="Macro" evidence="2">
    <location>
        <begin position="1"/>
        <end position="154"/>
    </location>
</feature>
<evidence type="ECO:0000313" key="4">
    <source>
        <dbReference type="Proteomes" id="UP000289738"/>
    </source>
</evidence>
<dbReference type="STRING" id="3818.A0A445C0Q3"/>
<proteinExistence type="predicted"/>
<evidence type="ECO:0000259" key="2">
    <source>
        <dbReference type="PROSITE" id="PS51154"/>
    </source>
</evidence>
<dbReference type="SUPFAM" id="SSF52949">
    <property type="entry name" value="Macro domain-like"/>
    <property type="match status" value="1"/>
</dbReference>
<dbReference type="SMART" id="SM00220">
    <property type="entry name" value="S_TKc"/>
    <property type="match status" value="1"/>
</dbReference>
<dbReference type="Pfam" id="PF10536">
    <property type="entry name" value="PMD"/>
    <property type="match status" value="1"/>
</dbReference>
<accession>A0A445C0Q3</accession>
<dbReference type="InterPro" id="IPR002589">
    <property type="entry name" value="Macro_dom"/>
</dbReference>
<dbReference type="GO" id="GO:0005524">
    <property type="term" value="F:ATP binding"/>
    <property type="evidence" value="ECO:0007669"/>
    <property type="project" value="InterPro"/>
</dbReference>
<dbReference type="PROSITE" id="PS51154">
    <property type="entry name" value="MACRO"/>
    <property type="match status" value="1"/>
</dbReference>
<dbReference type="Pfam" id="PF00069">
    <property type="entry name" value="Pkinase"/>
    <property type="match status" value="1"/>
</dbReference>
<dbReference type="Gene3D" id="1.10.510.10">
    <property type="entry name" value="Transferase(Phosphotransferase) domain 1"/>
    <property type="match status" value="1"/>
</dbReference>
<dbReference type="AlphaFoldDB" id="A0A445C0Q3"/>
<dbReference type="PROSITE" id="PS50011">
    <property type="entry name" value="PROTEIN_KINASE_DOM"/>
    <property type="match status" value="1"/>
</dbReference>
<dbReference type="Pfam" id="PF01661">
    <property type="entry name" value="Macro"/>
    <property type="match status" value="1"/>
</dbReference>
<dbReference type="InterPro" id="IPR043472">
    <property type="entry name" value="Macro_dom-like"/>
</dbReference>
<dbReference type="EMBL" id="SDMP01000008">
    <property type="protein sequence ID" value="RYR44491.1"/>
    <property type="molecule type" value="Genomic_DNA"/>
</dbReference>
<dbReference type="InterPro" id="IPR000719">
    <property type="entry name" value="Prot_kinase_dom"/>
</dbReference>
<feature type="domain" description="Protein kinase" evidence="1">
    <location>
        <begin position="1"/>
        <end position="253"/>
    </location>
</feature>
<evidence type="ECO:0000259" key="1">
    <source>
        <dbReference type="PROSITE" id="PS50011"/>
    </source>
</evidence>
<dbReference type="GO" id="GO:0004672">
    <property type="term" value="F:protein kinase activity"/>
    <property type="evidence" value="ECO:0007669"/>
    <property type="project" value="InterPro"/>
</dbReference>
<dbReference type="SUPFAM" id="SSF56112">
    <property type="entry name" value="Protein kinase-like (PK-like)"/>
    <property type="match status" value="1"/>
</dbReference>
<comment type="caution">
    <text evidence="3">The sequence shown here is derived from an EMBL/GenBank/DDBJ whole genome shotgun (WGS) entry which is preliminary data.</text>
</comment>
<dbReference type="PANTHER" id="PTHR11106">
    <property type="entry name" value="GANGLIOSIDE INDUCED DIFFERENTIATION ASSOCIATED PROTEIN 2-RELATED"/>
    <property type="match status" value="1"/>
</dbReference>
<dbReference type="Gene3D" id="3.40.220.10">
    <property type="entry name" value="Leucine Aminopeptidase, subunit E, domain 1"/>
    <property type="match status" value="1"/>
</dbReference>
<sequence>MHEDLVNPANERMLGGGGADGAIHRAAGPDLLQACLKVPEVRPGIHCPTGEARITPGFKLPATHVIHTVGPIYHADNNPAASLANAEQHSVYSIPSHIMWCLWSTLLHSQPKSTVGTPAYTAPEVLSRKEYDEKIADVWSCGVTLYVMLVGAYPFEDLEDPKDFRKTIGFRENDPDSLRQRLDQNTQPMGDDPERLYRLDGVAHIIGIINDKVVYVSASAMHLEHAAVAGMRLDERWSDYTILRDARLNDRWFRLDEPLVSVFVERWRPEMHTFHMPFGECTITLQDVTYQLGCQCTITLQDVTYHMSSVNHLQNH</sequence>
<evidence type="ECO:0000313" key="3">
    <source>
        <dbReference type="EMBL" id="RYR44491.1"/>
    </source>
</evidence>
<name>A0A445C0Q3_ARAHY</name>
<dbReference type="InterPro" id="IPR011009">
    <property type="entry name" value="Kinase-like_dom_sf"/>
</dbReference>
<evidence type="ECO:0008006" key="5">
    <source>
        <dbReference type="Google" id="ProtNLM"/>
    </source>
</evidence>
<dbReference type="Proteomes" id="UP000289738">
    <property type="component" value="Chromosome A08"/>
</dbReference>
<dbReference type="InterPro" id="IPR019557">
    <property type="entry name" value="AminoTfrase-like_pln_mobile"/>
</dbReference>
<protein>
    <recommendedName>
        <fullName evidence="5">Protein kinase domain-containing protein</fullName>
    </recommendedName>
</protein>
<dbReference type="SMART" id="SM00506">
    <property type="entry name" value="A1pp"/>
    <property type="match status" value="1"/>
</dbReference>